<accession>A0AAF0YHY9</accession>
<dbReference type="KEGG" id="nmy:CJ229_006830"/>
<name>A0AAF0YHY9_9STAP</name>
<evidence type="ECO:0000313" key="1">
    <source>
        <dbReference type="EMBL" id="WOS95805.1"/>
    </source>
</evidence>
<organism evidence="1 2">
    <name type="scientific">Nosocomiicoccus massiliensis</name>
    <dbReference type="NCBI Taxonomy" id="1232430"/>
    <lineage>
        <taxon>Bacteria</taxon>
        <taxon>Bacillati</taxon>
        <taxon>Bacillota</taxon>
        <taxon>Bacilli</taxon>
        <taxon>Bacillales</taxon>
        <taxon>Staphylococcaceae</taxon>
        <taxon>Nosocomiicoccus</taxon>
    </lineage>
</organism>
<protein>
    <submittedName>
        <fullName evidence="1">Uncharacterized protein</fullName>
    </submittedName>
</protein>
<dbReference type="EMBL" id="CP136964">
    <property type="protein sequence ID" value="WOS95805.1"/>
    <property type="molecule type" value="Genomic_DNA"/>
</dbReference>
<evidence type="ECO:0000313" key="2">
    <source>
        <dbReference type="Proteomes" id="UP000243626"/>
    </source>
</evidence>
<proteinExistence type="predicted"/>
<dbReference type="RefSeq" id="WP_257993672.1">
    <property type="nucleotide sequence ID" value="NZ_CP136964.1"/>
</dbReference>
<dbReference type="Proteomes" id="UP000243626">
    <property type="component" value="Chromosome"/>
</dbReference>
<dbReference type="PROSITE" id="PS51257">
    <property type="entry name" value="PROKAR_LIPOPROTEIN"/>
    <property type="match status" value="1"/>
</dbReference>
<keyword evidence="2" id="KW-1185">Reference proteome</keyword>
<gene>
    <name evidence="1" type="ORF">CJ229_006830</name>
</gene>
<dbReference type="AlphaFoldDB" id="A0AAF0YHY9"/>
<sequence>MKLELKLDVEKVKVEKPTKGSAYTSYSSCSCVNPPCPIRP</sequence>
<reference evidence="2" key="1">
    <citation type="submission" date="2017-09" db="EMBL/GenBank/DDBJ databases">
        <title>Bacterial strain isolated from the female urinary microbiota.</title>
        <authorList>
            <person name="Thomas-White K."/>
            <person name="Kumar N."/>
            <person name="Forster S."/>
            <person name="Putonti C."/>
            <person name="Lawley T."/>
            <person name="Wolfe A.J."/>
        </authorList>
    </citation>
    <scope>NUCLEOTIDE SEQUENCE [LARGE SCALE GENOMIC DNA]</scope>
    <source>
        <strain evidence="2">UMB0959</strain>
    </source>
</reference>